<feature type="non-terminal residue" evidence="1">
    <location>
        <position position="1"/>
    </location>
</feature>
<evidence type="ECO:0000313" key="1">
    <source>
        <dbReference type="EMBL" id="SVA12633.1"/>
    </source>
</evidence>
<organism evidence="1">
    <name type="scientific">marine metagenome</name>
    <dbReference type="NCBI Taxonomy" id="408172"/>
    <lineage>
        <taxon>unclassified sequences</taxon>
        <taxon>metagenomes</taxon>
        <taxon>ecological metagenomes</taxon>
    </lineage>
</organism>
<proteinExistence type="predicted"/>
<sequence length="31" mass="3520">LLTLILKHVLPCLKIISRITQMSGTRISEKN</sequence>
<feature type="non-terminal residue" evidence="1">
    <location>
        <position position="31"/>
    </location>
</feature>
<reference evidence="1" key="1">
    <citation type="submission" date="2018-05" db="EMBL/GenBank/DDBJ databases">
        <authorList>
            <person name="Lanie J.A."/>
            <person name="Ng W.-L."/>
            <person name="Kazmierczak K.M."/>
            <person name="Andrzejewski T.M."/>
            <person name="Davidsen T.M."/>
            <person name="Wayne K.J."/>
            <person name="Tettelin H."/>
            <person name="Glass J.I."/>
            <person name="Rusch D."/>
            <person name="Podicherti R."/>
            <person name="Tsui H.-C.T."/>
            <person name="Winkler M.E."/>
        </authorList>
    </citation>
    <scope>NUCLEOTIDE SEQUENCE</scope>
</reference>
<name>A0A381TF93_9ZZZZ</name>
<protein>
    <submittedName>
        <fullName evidence="1">Uncharacterized protein</fullName>
    </submittedName>
</protein>
<dbReference type="EMBL" id="UINC01004210">
    <property type="protein sequence ID" value="SVA12633.1"/>
    <property type="molecule type" value="Genomic_DNA"/>
</dbReference>
<accession>A0A381TF93</accession>
<gene>
    <name evidence="1" type="ORF">METZ01_LOCUS65487</name>
</gene>
<dbReference type="AlphaFoldDB" id="A0A381TF93"/>